<dbReference type="PANTHER" id="PTHR33198">
    <property type="entry name" value="ANK_REP_REGION DOMAIN-CONTAINING PROTEIN-RELATED"/>
    <property type="match status" value="1"/>
</dbReference>
<dbReference type="OrthoDB" id="5984808at2759"/>
<dbReference type="PANTHER" id="PTHR33198:SF19">
    <property type="entry name" value="CCHC-TYPE DOMAIN-CONTAINING PROTEIN"/>
    <property type="match status" value="1"/>
</dbReference>
<sequence length="209" mass="24064">MAAASSPGLKPPGLQDLTAKNLASTWHRWKEEIELYLDLTVKADNQKKRKKMFLYVIGQESREVYETLTFEKEEAERTLKDLIDAFDTYCSPKKNQTVERYKFFTRAQKAGETFDEYLTELRHLATDCGFGEIRDSLIRDRILCGITDGKVRERLLRIKDLTLANCEETCRAAEISQRSLQTMEPVSVHAVIKKTTQMTAEKPMSNNCK</sequence>
<protein>
    <submittedName>
        <fullName evidence="2">Uncharacterized protein LOC109476703</fullName>
    </submittedName>
</protein>
<dbReference type="KEGG" id="bbel:109476703"/>
<dbReference type="RefSeq" id="XP_019633266.1">
    <property type="nucleotide sequence ID" value="XM_019777707.1"/>
</dbReference>
<organism evidence="1 2">
    <name type="scientific">Branchiostoma belcheri</name>
    <name type="common">Amphioxus</name>
    <dbReference type="NCBI Taxonomy" id="7741"/>
    <lineage>
        <taxon>Eukaryota</taxon>
        <taxon>Metazoa</taxon>
        <taxon>Chordata</taxon>
        <taxon>Cephalochordata</taxon>
        <taxon>Leptocardii</taxon>
        <taxon>Amphioxiformes</taxon>
        <taxon>Branchiostomatidae</taxon>
        <taxon>Branchiostoma</taxon>
    </lineage>
</organism>
<gene>
    <name evidence="2" type="primary">LOC109476703</name>
</gene>
<evidence type="ECO:0000313" key="1">
    <source>
        <dbReference type="Proteomes" id="UP000515135"/>
    </source>
</evidence>
<evidence type="ECO:0000313" key="2">
    <source>
        <dbReference type="RefSeq" id="XP_019633266.1"/>
    </source>
</evidence>
<accession>A0A6P4ZUJ3</accession>
<name>A0A6P4ZUJ3_BRABE</name>
<keyword evidence="1" id="KW-1185">Reference proteome</keyword>
<dbReference type="AlphaFoldDB" id="A0A6P4ZUJ3"/>
<dbReference type="GeneID" id="109476703"/>
<reference evidence="2" key="1">
    <citation type="submission" date="2025-08" db="UniProtKB">
        <authorList>
            <consortium name="RefSeq"/>
        </authorList>
    </citation>
    <scope>IDENTIFICATION</scope>
    <source>
        <tissue evidence="2">Gonad</tissue>
    </source>
</reference>
<dbReference type="Proteomes" id="UP000515135">
    <property type="component" value="Unplaced"/>
</dbReference>
<proteinExistence type="predicted"/>